<dbReference type="GO" id="GO:0032259">
    <property type="term" value="P:methylation"/>
    <property type="evidence" value="ECO:0007669"/>
    <property type="project" value="UniProtKB-KW"/>
</dbReference>
<proteinExistence type="predicted"/>
<gene>
    <name evidence="1" type="primary">hmt</name>
    <name evidence="1" type="ORF">NCTC7307_04783</name>
</gene>
<organism evidence="1 2">
    <name type="scientific">Salmonella enterica subsp. arizonae</name>
    <dbReference type="NCBI Taxonomy" id="59203"/>
    <lineage>
        <taxon>Bacteria</taxon>
        <taxon>Pseudomonadati</taxon>
        <taxon>Pseudomonadota</taxon>
        <taxon>Gammaproteobacteria</taxon>
        <taxon>Enterobacterales</taxon>
        <taxon>Enterobacteriaceae</taxon>
        <taxon>Salmonella</taxon>
    </lineage>
</organism>
<accession>A0A2X4TZF7</accession>
<keyword evidence="1" id="KW-0489">Methyltransferase</keyword>
<reference evidence="1 2" key="1">
    <citation type="submission" date="2018-06" db="EMBL/GenBank/DDBJ databases">
        <authorList>
            <consortium name="Pathogen Informatics"/>
            <person name="Doyle S."/>
        </authorList>
    </citation>
    <scope>NUCLEOTIDE SEQUENCE [LARGE SCALE GENOMIC DNA]</scope>
    <source>
        <strain evidence="1 2">NCTC7307</strain>
    </source>
</reference>
<evidence type="ECO:0000313" key="2">
    <source>
        <dbReference type="Proteomes" id="UP000248731"/>
    </source>
</evidence>
<protein>
    <submittedName>
        <fullName evidence="1">Putative hydroxymethyltransferase</fullName>
    </submittedName>
</protein>
<name>A0A2X4TZF7_SALER</name>
<dbReference type="GO" id="GO:0008168">
    <property type="term" value="F:methyltransferase activity"/>
    <property type="evidence" value="ECO:0007669"/>
    <property type="project" value="UniProtKB-KW"/>
</dbReference>
<evidence type="ECO:0000313" key="1">
    <source>
        <dbReference type="EMBL" id="SQI27392.1"/>
    </source>
</evidence>
<keyword evidence="2" id="KW-1185">Reference proteome</keyword>
<dbReference type="Proteomes" id="UP000248731">
    <property type="component" value="Chromosome 1"/>
</dbReference>
<dbReference type="EMBL" id="LS483466">
    <property type="protein sequence ID" value="SQI27392.1"/>
    <property type="molecule type" value="Genomic_DNA"/>
</dbReference>
<keyword evidence="1" id="KW-0808">Transferase</keyword>
<sequence length="289" mass="31825">MQQGLYSYAVVRKKNSVQVNAQLTAAIQALPTIYGLITPSLPTFSDDLYGYIQAVNYLVRQFAPDVAFGWQTNVWATGTADWVLREAADPVAEGQAIAGFIHELGVYSGKYPPDFIAFDKFERDCFSPDALAHYGWNATCWLNYLAMIKQVTKMLLTPAMLWQITGGHMPTVEEGVSKIPAAHFASGGTFFMGDARIDSNPETLSLQLLNTALNSATYGVPTVGDFLRKDKGHDCSQMQTLNLPDFNVFSTLWGGGSTISITTIHSNGEDGGWLADKMVEYYAAPRYFR</sequence>
<dbReference type="AlphaFoldDB" id="A0A2X4TZF7"/>